<dbReference type="InterPro" id="IPR029063">
    <property type="entry name" value="SAM-dependent_MTases_sf"/>
</dbReference>
<sequence>MEQNSSERKPKTSKSRRETAVQGTNDNSIVSKCSMSAAGYFPDHFLQHFVAKHSKRAPLINRGYYLRAVSIDQVLRNFLAQSPGCKKQIISLGAGFDSSYFRLKADRLLQDASFYEVDFPEVVKKKHAIIQGHEELFSLLQFSGQDDKILPPIEISSLDYFLLGVDLTQLNTLEAALRLCGADFDTQTLLLSECVMTYMTRRCSSALVKWAGETFQDAFFVMFEQINPDDAFGLFMRNHFHTVGSPLKCIASFPTLDSQNKRFLGLGWQVCKSYDLNEIYRHILSPEERARIETLDPFDEYEEFNLKLQEVGAYRSISFYFYHISESRFPQPEQVPDMISITPLAAHQTSVKRFSHSSVLVGDRFVVTAGGFGEVDGRHQRVQEVSVTDTVTMETKLIRCHSDDIQYSRMHHASVVLSDGQIMLCGGRQSPFFLCSQLLLLNLEVDTNSNQNLDAPNQNSCSCVNHSASNCASGREKEEYTEFEGGRLQCSVLRQSGDVPCPRWRHACTLVKIEGRDFVVLHGGRTQHAEVLADTYLLDVQNGFWTKLECMGDLPGPRHSHTLVTWEDGDRQLVVMMGGMDDDQNPHCSVYLLDVASAHWQALALTPFLPRYSHTCHIVGDQLVVVGGVNLHQQTPGVGIINLRTGTAQEFAFPNLGQQRLLMFHRHCSIILPDNRVVVLGGGGNCFSFGTHLNHTPVILDISNCLTA</sequence>
<dbReference type="EC" id="2.1.1.290" evidence="5"/>
<dbReference type="SUPFAM" id="SSF53335">
    <property type="entry name" value="S-adenosyl-L-methionine-dependent methyltransferases"/>
    <property type="match status" value="1"/>
</dbReference>
<keyword evidence="9" id="KW-0949">S-adenosyl-L-methionine</keyword>
<dbReference type="Proteomes" id="UP001519460">
    <property type="component" value="Unassembled WGS sequence"/>
</dbReference>
<evidence type="ECO:0000313" key="15">
    <source>
        <dbReference type="EMBL" id="KAK7488705.1"/>
    </source>
</evidence>
<dbReference type="Gene3D" id="3.40.50.150">
    <property type="entry name" value="Vaccinia Virus protein VP39"/>
    <property type="match status" value="1"/>
</dbReference>
<dbReference type="Gene3D" id="2.120.10.80">
    <property type="entry name" value="Kelch-type beta propeller"/>
    <property type="match status" value="2"/>
</dbReference>
<dbReference type="PANTHER" id="PTHR46529:SF1">
    <property type="entry name" value="TRNA WYBUTOSINE-SYNTHESIZING PROTEIN 4"/>
    <property type="match status" value="1"/>
</dbReference>
<organism evidence="15 16">
    <name type="scientific">Batillaria attramentaria</name>
    <dbReference type="NCBI Taxonomy" id="370345"/>
    <lineage>
        <taxon>Eukaryota</taxon>
        <taxon>Metazoa</taxon>
        <taxon>Spiralia</taxon>
        <taxon>Lophotrochozoa</taxon>
        <taxon>Mollusca</taxon>
        <taxon>Gastropoda</taxon>
        <taxon>Caenogastropoda</taxon>
        <taxon>Sorbeoconcha</taxon>
        <taxon>Cerithioidea</taxon>
        <taxon>Batillariidae</taxon>
        <taxon>Batillaria</taxon>
    </lineage>
</organism>
<comment type="catalytic activity">
    <reaction evidence="13">
        <text>7-[(3S)-(3-amino-3-methoxycarbonyl)propyl]wyosine(37) in tRNA(Phe) + S-adenosyl-L-methionine + CO2 = wybutosine(37) in tRNA(Phe) + S-adenosyl-L-homocysteine + 2 H(+)</text>
        <dbReference type="Rhea" id="RHEA:37119"/>
        <dbReference type="Rhea" id="RHEA-COMP:11844"/>
        <dbReference type="Rhea" id="RHEA-COMP:11847"/>
        <dbReference type="ChEBI" id="CHEBI:15378"/>
        <dbReference type="ChEBI" id="CHEBI:16526"/>
        <dbReference type="ChEBI" id="CHEBI:57856"/>
        <dbReference type="ChEBI" id="CHEBI:59789"/>
        <dbReference type="ChEBI" id="CHEBI:73544"/>
        <dbReference type="ChEBI" id="CHEBI:74275"/>
        <dbReference type="EC" id="2.3.1.231"/>
    </reaction>
</comment>
<evidence type="ECO:0000256" key="13">
    <source>
        <dbReference type="ARBA" id="ARBA00049250"/>
    </source>
</evidence>
<comment type="similarity">
    <text evidence="3">Belongs to the methyltransferase superfamily. LCMT family.</text>
</comment>
<dbReference type="InterPro" id="IPR011043">
    <property type="entry name" value="Gal_Oxase/kelch_b-propeller"/>
</dbReference>
<evidence type="ECO:0000256" key="9">
    <source>
        <dbReference type="ARBA" id="ARBA00022691"/>
    </source>
</evidence>
<evidence type="ECO:0000256" key="6">
    <source>
        <dbReference type="ARBA" id="ARBA00018045"/>
    </source>
</evidence>
<dbReference type="PANTHER" id="PTHR46529">
    <property type="entry name" value="TRNA WYBUTOSINE-SYNTHESIZING PROTEIN 4"/>
    <property type="match status" value="1"/>
</dbReference>
<proteinExistence type="inferred from homology"/>
<evidence type="ECO:0000256" key="12">
    <source>
        <dbReference type="ARBA" id="ARBA00030847"/>
    </source>
</evidence>
<evidence type="ECO:0000256" key="3">
    <source>
        <dbReference type="ARBA" id="ARBA00010703"/>
    </source>
</evidence>
<gene>
    <name evidence="15" type="ORF">BaRGS_00020002</name>
</gene>
<protein>
    <recommendedName>
        <fullName evidence="6">tRNA wybutosine-synthesizing protein 4</fullName>
        <ecNumber evidence="5">2.1.1.290</ecNumber>
        <ecNumber evidence="4">2.3.1.231</ecNumber>
    </recommendedName>
    <alternativeName>
        <fullName evidence="12">tRNA(Phe) (7-(3-amino-3-(methoxycarbonyl)propyl)wyosine(37)-N)-methoxycarbonyltransferase</fullName>
    </alternativeName>
    <alternativeName>
        <fullName evidence="11">tRNA(Phe) (7-(3-amino-3-carboxypropyl)wyosine(37)-O)-methyltransferase</fullName>
    </alternativeName>
</protein>
<dbReference type="InterPro" id="IPR007213">
    <property type="entry name" value="Ppm1/Ppm2/Tcmp"/>
</dbReference>
<dbReference type="GO" id="GO:0008168">
    <property type="term" value="F:methyltransferase activity"/>
    <property type="evidence" value="ECO:0007669"/>
    <property type="project" value="UniProtKB-KW"/>
</dbReference>
<dbReference type="Pfam" id="PF24681">
    <property type="entry name" value="Kelch_KLHDC2_KLHL20_DRC7"/>
    <property type="match status" value="1"/>
</dbReference>
<keyword evidence="10" id="KW-0819">tRNA processing</keyword>
<reference evidence="15 16" key="1">
    <citation type="journal article" date="2023" name="Sci. Data">
        <title>Genome assembly of the Korean intertidal mud-creeper Batillaria attramentaria.</title>
        <authorList>
            <person name="Patra A.K."/>
            <person name="Ho P.T."/>
            <person name="Jun S."/>
            <person name="Lee S.J."/>
            <person name="Kim Y."/>
            <person name="Won Y.J."/>
        </authorList>
    </citation>
    <scope>NUCLEOTIDE SEQUENCE [LARGE SCALE GENOMIC DNA]</scope>
    <source>
        <strain evidence="15">Wonlab-2016</strain>
    </source>
</reference>
<dbReference type="EC" id="2.3.1.231" evidence="4"/>
<feature type="region of interest" description="Disordered" evidence="14">
    <location>
        <begin position="1"/>
        <end position="24"/>
    </location>
</feature>
<dbReference type="GO" id="GO:0032259">
    <property type="term" value="P:methylation"/>
    <property type="evidence" value="ECO:0007669"/>
    <property type="project" value="UniProtKB-KW"/>
</dbReference>
<dbReference type="SUPFAM" id="SSF50965">
    <property type="entry name" value="Galactose oxidase, central domain"/>
    <property type="match status" value="1"/>
</dbReference>
<dbReference type="AlphaFoldDB" id="A0ABD0KNU2"/>
<comment type="catalytic activity">
    <reaction evidence="1">
        <text>7-[(3S)-3-amino-3-carboxypropyl]wyosine(37) in tRNA(Phe) + S-adenosyl-L-methionine = 7-[(3S)-(3-amino-3-methoxycarbonyl)propyl]wyosine(37) in tRNA(Phe) + S-adenosyl-L-homocysteine</text>
        <dbReference type="Rhea" id="RHEA:36903"/>
        <dbReference type="Rhea" id="RHEA-COMP:10379"/>
        <dbReference type="Rhea" id="RHEA-COMP:11844"/>
        <dbReference type="ChEBI" id="CHEBI:57856"/>
        <dbReference type="ChEBI" id="CHEBI:59789"/>
        <dbReference type="ChEBI" id="CHEBI:73543"/>
        <dbReference type="ChEBI" id="CHEBI:74275"/>
        <dbReference type="EC" id="2.1.1.290"/>
    </reaction>
</comment>
<evidence type="ECO:0000313" key="16">
    <source>
        <dbReference type="Proteomes" id="UP001519460"/>
    </source>
</evidence>
<comment type="caution">
    <text evidence="15">The sequence shown here is derived from an EMBL/GenBank/DDBJ whole genome shotgun (WGS) entry which is preliminary data.</text>
</comment>
<feature type="compositionally biased region" description="Basic and acidic residues" evidence="14">
    <location>
        <begin position="1"/>
        <end position="19"/>
    </location>
</feature>
<evidence type="ECO:0000256" key="10">
    <source>
        <dbReference type="ARBA" id="ARBA00022694"/>
    </source>
</evidence>
<keyword evidence="8" id="KW-0808">Transferase</keyword>
<evidence type="ECO:0000256" key="5">
    <source>
        <dbReference type="ARBA" id="ARBA00012779"/>
    </source>
</evidence>
<evidence type="ECO:0000256" key="7">
    <source>
        <dbReference type="ARBA" id="ARBA00022603"/>
    </source>
</evidence>
<evidence type="ECO:0000256" key="8">
    <source>
        <dbReference type="ARBA" id="ARBA00022679"/>
    </source>
</evidence>
<dbReference type="InterPro" id="IPR015915">
    <property type="entry name" value="Kelch-typ_b-propeller"/>
</dbReference>
<evidence type="ECO:0000256" key="11">
    <source>
        <dbReference type="ARBA" id="ARBA00029750"/>
    </source>
</evidence>
<comment type="pathway">
    <text evidence="2">tRNA modification; wybutosine-tRNA(Phe) biosynthesis.</text>
</comment>
<name>A0ABD0KNU2_9CAEN</name>
<dbReference type="GO" id="GO:0008033">
    <property type="term" value="P:tRNA processing"/>
    <property type="evidence" value="ECO:0007669"/>
    <property type="project" value="UniProtKB-KW"/>
</dbReference>
<keyword evidence="7" id="KW-0489">Methyltransferase</keyword>
<dbReference type="Pfam" id="PF04072">
    <property type="entry name" value="LCM"/>
    <property type="match status" value="1"/>
</dbReference>
<dbReference type="EMBL" id="JACVVK020000147">
    <property type="protein sequence ID" value="KAK7488705.1"/>
    <property type="molecule type" value="Genomic_DNA"/>
</dbReference>
<evidence type="ECO:0000256" key="4">
    <source>
        <dbReference type="ARBA" id="ARBA00012155"/>
    </source>
</evidence>
<evidence type="ECO:0000256" key="14">
    <source>
        <dbReference type="SAM" id="MobiDB-lite"/>
    </source>
</evidence>
<accession>A0ABD0KNU2</accession>
<keyword evidence="16" id="KW-1185">Reference proteome</keyword>
<evidence type="ECO:0000256" key="1">
    <source>
        <dbReference type="ARBA" id="ARBA00001806"/>
    </source>
</evidence>
<evidence type="ECO:0000256" key="2">
    <source>
        <dbReference type="ARBA" id="ARBA00004797"/>
    </source>
</evidence>